<dbReference type="Gene3D" id="1.20.140.10">
    <property type="entry name" value="Butyryl-CoA Dehydrogenase, subunit A, domain 3"/>
    <property type="match status" value="1"/>
</dbReference>
<dbReference type="Proteomes" id="UP001285352">
    <property type="component" value="Unassembled WGS sequence"/>
</dbReference>
<name>A0ABU4URT9_9PSEU</name>
<dbReference type="SUPFAM" id="SSF47203">
    <property type="entry name" value="Acyl-CoA dehydrogenase C-terminal domain-like"/>
    <property type="match status" value="1"/>
</dbReference>
<dbReference type="PANTHER" id="PTHR43884:SF20">
    <property type="entry name" value="ACYL-COA DEHYDROGENASE FADE28"/>
    <property type="match status" value="1"/>
</dbReference>
<dbReference type="InterPro" id="IPR009075">
    <property type="entry name" value="AcylCo_DH/oxidase_C"/>
</dbReference>
<organism evidence="5 6">
    <name type="scientific">Lentzea sokolovensis</name>
    <dbReference type="NCBI Taxonomy" id="3095429"/>
    <lineage>
        <taxon>Bacteria</taxon>
        <taxon>Bacillati</taxon>
        <taxon>Actinomycetota</taxon>
        <taxon>Actinomycetes</taxon>
        <taxon>Pseudonocardiales</taxon>
        <taxon>Pseudonocardiaceae</taxon>
        <taxon>Lentzea</taxon>
    </lineage>
</organism>
<dbReference type="RefSeq" id="WP_319974511.1">
    <property type="nucleotide sequence ID" value="NZ_JAXAVU010000004.1"/>
</dbReference>
<accession>A0ABU4URT9</accession>
<evidence type="ECO:0000256" key="2">
    <source>
        <dbReference type="ARBA" id="ARBA00022827"/>
    </source>
</evidence>
<dbReference type="InterPro" id="IPR036250">
    <property type="entry name" value="AcylCo_DH-like_C"/>
</dbReference>
<feature type="domain" description="Acyl-CoA dehydrogenase/oxidase C-terminal" evidence="4">
    <location>
        <begin position="199"/>
        <end position="333"/>
    </location>
</feature>
<evidence type="ECO:0000256" key="3">
    <source>
        <dbReference type="ARBA" id="ARBA00023002"/>
    </source>
</evidence>
<proteinExistence type="predicted"/>
<evidence type="ECO:0000259" key="4">
    <source>
        <dbReference type="Pfam" id="PF00441"/>
    </source>
</evidence>
<evidence type="ECO:0000256" key="1">
    <source>
        <dbReference type="ARBA" id="ARBA00022630"/>
    </source>
</evidence>
<gene>
    <name evidence="5" type="ORF">SK854_08815</name>
</gene>
<keyword evidence="2" id="KW-0274">FAD</keyword>
<dbReference type="Pfam" id="PF00441">
    <property type="entry name" value="Acyl-CoA_dh_1"/>
    <property type="match status" value="1"/>
</dbReference>
<protein>
    <submittedName>
        <fullName evidence="5">Acyl-CoA dehydrogenase family protein</fullName>
    </submittedName>
</protein>
<comment type="caution">
    <text evidence="5">The sequence shown here is derived from an EMBL/GenBank/DDBJ whole genome shotgun (WGS) entry which is preliminary data.</text>
</comment>
<dbReference type="PANTHER" id="PTHR43884">
    <property type="entry name" value="ACYL-COA DEHYDROGENASE"/>
    <property type="match status" value="1"/>
</dbReference>
<keyword evidence="6" id="KW-1185">Reference proteome</keyword>
<evidence type="ECO:0000313" key="6">
    <source>
        <dbReference type="Proteomes" id="UP001285352"/>
    </source>
</evidence>
<keyword evidence="3" id="KW-0560">Oxidoreductase</keyword>
<evidence type="ECO:0000313" key="5">
    <source>
        <dbReference type="EMBL" id="MDX8142210.1"/>
    </source>
</evidence>
<dbReference type="EMBL" id="JAXAVU010000004">
    <property type="protein sequence ID" value="MDX8142210.1"/>
    <property type="molecule type" value="Genomic_DNA"/>
</dbReference>
<reference evidence="5 6" key="2">
    <citation type="submission" date="2023-11" db="EMBL/GenBank/DDBJ databases">
        <authorList>
            <person name="Lara A.C."/>
            <person name="Chronakova A."/>
        </authorList>
    </citation>
    <scope>NUCLEOTIDE SEQUENCE [LARGE SCALE GENOMIC DNA]</scope>
    <source>
        <strain evidence="5 6">BCCO 10_0061</strain>
    </source>
</reference>
<keyword evidence="1" id="KW-0285">Flavoprotein</keyword>
<sequence>MMFTLSSEQTDFASVLHGFLAAGKTDLASLGVDEVTDPVDLVVVFEELGHHAVPGPLVESLAVVPALVDGLRAGGGGGAGGIGAGGVGAGGVGAGGVGAGGVGAGTGGGGAGVGGSGGGGGVGGGTEAGVVGKAGAGTWSVAFPPLIPHAVEADHYLLIEGDTLREASPTTELESVDPARRLVELAAGPVVATDVPAARAFDLGVLTCSAQLLGLGRAMLEMTTAHAKVRAQFGKPIGQFQAIKHHLANVLIGLELARPLVFGAAVTMSSRDVSAAKVATSDAAWQAARTALQVHGAIGYTAEHDLGRFLLQTRALRTAWGSPSMHRARVLEAL</sequence>
<reference evidence="5 6" key="1">
    <citation type="submission" date="2023-11" db="EMBL/GenBank/DDBJ databases">
        <title>Lentzea sokolovensis, sp. nov., Lentzea kristufkii, sp. nov., and Lentzea miocenensis, sp. nov., rare actinobacteria from Sokolov Coal Basin, Miocene lacustrine sediment, Czech Republic.</title>
        <authorList>
            <person name="Lara A."/>
            <person name="Kotroba L."/>
            <person name="Nouioui I."/>
            <person name="Neumann-Schaal M."/>
            <person name="Mast Y."/>
            <person name="Chronakova A."/>
        </authorList>
    </citation>
    <scope>NUCLEOTIDE SEQUENCE [LARGE SCALE GENOMIC DNA]</scope>
    <source>
        <strain evidence="5 6">BCCO 10_0061</strain>
    </source>
</reference>